<accession>E3GP26</accession>
<organism evidence="1 2">
    <name type="scientific">Eubacterium callanderi</name>
    <dbReference type="NCBI Taxonomy" id="53442"/>
    <lineage>
        <taxon>Bacteria</taxon>
        <taxon>Bacillati</taxon>
        <taxon>Bacillota</taxon>
        <taxon>Clostridia</taxon>
        <taxon>Eubacteriales</taxon>
        <taxon>Eubacteriaceae</taxon>
        <taxon>Eubacterium</taxon>
    </lineage>
</organism>
<name>E3GP26_9FIRM</name>
<dbReference type="EMBL" id="CP002273">
    <property type="protein sequence ID" value="ADO37630.1"/>
    <property type="molecule type" value="Genomic_DNA"/>
</dbReference>
<dbReference type="KEGG" id="elm:ELI_2649"/>
<reference key="1">
    <citation type="submission" date="2010-09" db="EMBL/GenBank/DDBJ databases">
        <authorList>
            <person name="Roh H."/>
            <person name="Ko H.-J."/>
            <person name="Kim D."/>
            <person name="Choi D.G."/>
            <person name="Park S."/>
            <person name="Kim S."/>
            <person name="Kim K.H."/>
            <person name="Chang I.S."/>
            <person name="Choi I.-G."/>
        </authorList>
    </citation>
    <scope>NUCLEOTIDE SEQUENCE</scope>
    <source>
        <strain>KIST612</strain>
    </source>
</reference>
<dbReference type="HOGENOM" id="CLU_3309923_0_0_9"/>
<evidence type="ECO:0000313" key="2">
    <source>
        <dbReference type="Proteomes" id="UP000006873"/>
    </source>
</evidence>
<protein>
    <submittedName>
        <fullName evidence="1">Uncharacterized protein</fullName>
    </submittedName>
</protein>
<sequence>MIYTLSYLRITIYQKSFLCYNQVVVNLKIPTALTAFGIF</sequence>
<dbReference type="AlphaFoldDB" id="E3GP26"/>
<evidence type="ECO:0000313" key="1">
    <source>
        <dbReference type="EMBL" id="ADO37630.1"/>
    </source>
</evidence>
<gene>
    <name evidence="1" type="ordered locus">ELI_2649</name>
</gene>
<keyword evidence="2" id="KW-1185">Reference proteome</keyword>
<reference evidence="1 2" key="2">
    <citation type="journal article" date="2011" name="J. Bacteriol.">
        <title>Complete genome sequence of a carbon monoxide-utilizing acetogen, Eubacterium limosum KIST612.</title>
        <authorList>
            <person name="Roh H."/>
            <person name="Ko H.J."/>
            <person name="Kim D."/>
            <person name="Choi D.G."/>
            <person name="Park S."/>
            <person name="Kim S."/>
            <person name="Chang I.S."/>
            <person name="Choi I.G."/>
        </authorList>
    </citation>
    <scope>NUCLEOTIDE SEQUENCE [LARGE SCALE GENOMIC DNA]</scope>
    <source>
        <strain evidence="1 2">KIST612</strain>
    </source>
</reference>
<dbReference type="Proteomes" id="UP000006873">
    <property type="component" value="Chromosome"/>
</dbReference>
<proteinExistence type="predicted"/>